<keyword evidence="3 6" id="KW-0812">Transmembrane</keyword>
<dbReference type="Pfam" id="PF00950">
    <property type="entry name" value="ABC-3"/>
    <property type="match status" value="1"/>
</dbReference>
<evidence type="ECO:0000256" key="1">
    <source>
        <dbReference type="ARBA" id="ARBA00004141"/>
    </source>
</evidence>
<dbReference type="InterPro" id="IPR037294">
    <property type="entry name" value="ABC_BtuC-like"/>
</dbReference>
<evidence type="ECO:0000313" key="8">
    <source>
        <dbReference type="EMBL" id="PWJ32485.1"/>
    </source>
</evidence>
<evidence type="ECO:0000256" key="6">
    <source>
        <dbReference type="RuleBase" id="RU003943"/>
    </source>
</evidence>
<dbReference type="PANTHER" id="PTHR30477">
    <property type="entry name" value="ABC-TRANSPORTER METAL-BINDING PROTEIN"/>
    <property type="match status" value="1"/>
</dbReference>
<dbReference type="EMBL" id="QGDL01000001">
    <property type="protein sequence ID" value="PWJ32485.1"/>
    <property type="molecule type" value="Genomic_DNA"/>
</dbReference>
<keyword evidence="4 7" id="KW-1133">Transmembrane helix</keyword>
<dbReference type="RefSeq" id="WP_109729806.1">
    <property type="nucleotide sequence ID" value="NZ_BAAACK010000007.1"/>
</dbReference>
<organism evidence="8 9">
    <name type="scientific">Faecalicatena orotica</name>
    <dbReference type="NCBI Taxonomy" id="1544"/>
    <lineage>
        <taxon>Bacteria</taxon>
        <taxon>Bacillati</taxon>
        <taxon>Bacillota</taxon>
        <taxon>Clostridia</taxon>
        <taxon>Lachnospirales</taxon>
        <taxon>Lachnospiraceae</taxon>
        <taxon>Faecalicatena</taxon>
    </lineage>
</organism>
<feature type="transmembrane region" description="Helical" evidence="7">
    <location>
        <begin position="93"/>
        <end position="116"/>
    </location>
</feature>
<dbReference type="Proteomes" id="UP000245845">
    <property type="component" value="Unassembled WGS sequence"/>
</dbReference>
<dbReference type="SUPFAM" id="SSF81345">
    <property type="entry name" value="ABC transporter involved in vitamin B12 uptake, BtuC"/>
    <property type="match status" value="1"/>
</dbReference>
<sequence>MAEKLIEMFSYPFMVRAILVGSLVSLCSALLGVSLVLKRYSMIGDGLSHVGFGALAIATAMNAAPLAVAIPIVILAAVLLLRISGNSKIKGDAAIALISTGALAVGVMVISMTTGMNTDVYNYMFGSILAMSSGDVELSIALSAAVLILYVIFYNKIFAITFDETFAQATGVKANLYNTLIAVLTAVTIVLGMRMMGALLISSLIIFPALTSMRVCKTFKSVIINSAIVSVICLFVGISISYLCATPAGASVVIVNMGALLVYTIAGGVKSGALRKK</sequence>
<keyword evidence="5 7" id="KW-0472">Membrane</keyword>
<dbReference type="InterPro" id="IPR001626">
    <property type="entry name" value="ABC_TroCD"/>
</dbReference>
<proteinExistence type="inferred from homology"/>
<feature type="transmembrane region" description="Helical" evidence="7">
    <location>
        <begin position="56"/>
        <end position="81"/>
    </location>
</feature>
<feature type="transmembrane region" description="Helical" evidence="7">
    <location>
        <begin position="174"/>
        <end position="191"/>
    </location>
</feature>
<accession>A0A2Y9BFG0</accession>
<reference evidence="8 9" key="1">
    <citation type="submission" date="2018-05" db="EMBL/GenBank/DDBJ databases">
        <title>The Hungate 1000. A catalogue of reference genomes from the rumen microbiome.</title>
        <authorList>
            <person name="Kelly W."/>
        </authorList>
    </citation>
    <scope>NUCLEOTIDE SEQUENCE [LARGE SCALE GENOMIC DNA]</scope>
    <source>
        <strain evidence="8 9">NLAE-zl-C242</strain>
    </source>
</reference>
<feature type="transmembrane region" description="Helical" evidence="7">
    <location>
        <begin position="248"/>
        <end position="269"/>
    </location>
</feature>
<evidence type="ECO:0000313" key="9">
    <source>
        <dbReference type="Proteomes" id="UP000245845"/>
    </source>
</evidence>
<evidence type="ECO:0000256" key="3">
    <source>
        <dbReference type="ARBA" id="ARBA00022692"/>
    </source>
</evidence>
<evidence type="ECO:0000256" key="5">
    <source>
        <dbReference type="ARBA" id="ARBA00023136"/>
    </source>
</evidence>
<feature type="transmembrane region" description="Helical" evidence="7">
    <location>
        <begin position="136"/>
        <end position="153"/>
    </location>
</feature>
<name>A0A2Y9BFG0_9FIRM</name>
<dbReference type="GO" id="GO:0010043">
    <property type="term" value="P:response to zinc ion"/>
    <property type="evidence" value="ECO:0007669"/>
    <property type="project" value="TreeGrafter"/>
</dbReference>
<feature type="transmembrane region" description="Helical" evidence="7">
    <location>
        <begin position="197"/>
        <end position="215"/>
    </location>
</feature>
<dbReference type="GO" id="GO:0043190">
    <property type="term" value="C:ATP-binding cassette (ABC) transporter complex"/>
    <property type="evidence" value="ECO:0007669"/>
    <property type="project" value="InterPro"/>
</dbReference>
<comment type="similarity">
    <text evidence="2 6">Belongs to the ABC-3 integral membrane protein family.</text>
</comment>
<dbReference type="Gene3D" id="1.10.3470.10">
    <property type="entry name" value="ABC transporter involved in vitamin B12 uptake, BtuC"/>
    <property type="match status" value="1"/>
</dbReference>
<comment type="caution">
    <text evidence="8">The sequence shown here is derived from an EMBL/GenBank/DDBJ whole genome shotgun (WGS) entry which is preliminary data.</text>
</comment>
<dbReference type="OrthoDB" id="9798540at2"/>
<evidence type="ECO:0000256" key="4">
    <source>
        <dbReference type="ARBA" id="ARBA00022989"/>
    </source>
</evidence>
<dbReference type="AlphaFoldDB" id="A0A2Y9BFG0"/>
<keyword evidence="6" id="KW-0813">Transport</keyword>
<feature type="transmembrane region" description="Helical" evidence="7">
    <location>
        <begin position="222"/>
        <end position="242"/>
    </location>
</feature>
<protein>
    <submittedName>
        <fullName evidence="8">Zinc transport system permease protein</fullName>
    </submittedName>
</protein>
<dbReference type="GO" id="GO:0055085">
    <property type="term" value="P:transmembrane transport"/>
    <property type="evidence" value="ECO:0007669"/>
    <property type="project" value="InterPro"/>
</dbReference>
<gene>
    <name evidence="8" type="ORF">A8806_101778</name>
</gene>
<evidence type="ECO:0000256" key="7">
    <source>
        <dbReference type="SAM" id="Phobius"/>
    </source>
</evidence>
<keyword evidence="9" id="KW-1185">Reference proteome</keyword>
<comment type="subcellular location">
    <subcellularLocation>
        <location evidence="6">Cell membrane</location>
        <topology evidence="6">Multi-pass membrane protein</topology>
    </subcellularLocation>
    <subcellularLocation>
        <location evidence="1">Membrane</location>
        <topology evidence="1">Multi-pass membrane protein</topology>
    </subcellularLocation>
</comment>
<evidence type="ECO:0000256" key="2">
    <source>
        <dbReference type="ARBA" id="ARBA00008034"/>
    </source>
</evidence>
<dbReference type="PANTHER" id="PTHR30477:SF0">
    <property type="entry name" value="METAL TRANSPORT SYSTEM MEMBRANE PROTEIN TM_0125-RELATED"/>
    <property type="match status" value="1"/>
</dbReference>